<dbReference type="EMBL" id="CP025434">
    <property type="protein sequence ID" value="AUH67047.1"/>
    <property type="molecule type" value="Genomic_DNA"/>
</dbReference>
<protein>
    <recommendedName>
        <fullName evidence="1">D-glucuronyl C5-epimerase C-terminal domain-containing protein</fullName>
    </recommendedName>
</protein>
<dbReference type="RefSeq" id="WP_101754992.1">
    <property type="nucleotide sequence ID" value="NZ_CP025434.1"/>
</dbReference>
<dbReference type="Pfam" id="PF06662">
    <property type="entry name" value="C5-epim_C"/>
    <property type="match status" value="1"/>
</dbReference>
<keyword evidence="2" id="KW-0614">Plasmid</keyword>
<dbReference type="OrthoDB" id="7888928at2"/>
<name>A0A2H5F6A7_9RHOB</name>
<dbReference type="KEGG" id="pzh:CX676_22375"/>
<evidence type="ECO:0000313" key="2">
    <source>
        <dbReference type="EMBL" id="AUH67047.1"/>
    </source>
</evidence>
<feature type="domain" description="D-glucuronyl C5-epimerase C-terminal" evidence="1">
    <location>
        <begin position="149"/>
        <end position="249"/>
    </location>
</feature>
<reference evidence="2 3" key="1">
    <citation type="journal article" date="2013" name="Antonie Van Leeuwenhoek">
        <title>Paracoccus zhejiangensis sp. nov., isolated from activated sludge in wastewater-treatment system.</title>
        <authorList>
            <person name="Wu Z.G."/>
            <person name="Zhang D.F."/>
            <person name="Liu Y.L."/>
            <person name="Wang F."/>
            <person name="Jiang X."/>
            <person name="Li C."/>
            <person name="Li S.P."/>
            <person name="Hong Q."/>
            <person name="Li W.J."/>
        </authorList>
    </citation>
    <scope>NUCLEOTIDE SEQUENCE [LARGE SCALE GENOMIC DNA]</scope>
    <source>
        <strain evidence="2 3">J6</strain>
        <plasmid evidence="3">Plasmid ppz04</plasmid>
    </source>
</reference>
<geneLocation type="plasmid" evidence="3">
    <name>ppz04</name>
</geneLocation>
<dbReference type="InterPro" id="IPR010598">
    <property type="entry name" value="C5-epim_C"/>
</dbReference>
<proteinExistence type="predicted"/>
<accession>A0A2H5F6A7</accession>
<dbReference type="AlphaFoldDB" id="A0A2H5F6A7"/>
<keyword evidence="3" id="KW-1185">Reference proteome</keyword>
<gene>
    <name evidence="2" type="ORF">CX676_22375</name>
</gene>
<evidence type="ECO:0000259" key="1">
    <source>
        <dbReference type="Pfam" id="PF06662"/>
    </source>
</evidence>
<organism evidence="2 3">
    <name type="scientific">Paracoccus zhejiangensis</name>
    <dbReference type="NCBI Taxonomy" id="1077935"/>
    <lineage>
        <taxon>Bacteria</taxon>
        <taxon>Pseudomonadati</taxon>
        <taxon>Pseudomonadota</taxon>
        <taxon>Alphaproteobacteria</taxon>
        <taxon>Rhodobacterales</taxon>
        <taxon>Paracoccaceae</taxon>
        <taxon>Paracoccus</taxon>
    </lineage>
</organism>
<evidence type="ECO:0000313" key="3">
    <source>
        <dbReference type="Proteomes" id="UP000234530"/>
    </source>
</evidence>
<dbReference type="Proteomes" id="UP000234530">
    <property type="component" value="Plasmid pPZ04"/>
</dbReference>
<sequence>MIGHSIRKRIGLVRRPAAIRRSFPSSLPPLPEARQAVYEYYRLDFDANGCPMRRMPDGRLVFHPILIPYLVADYLNLYRTTKDPACLDYARQVMDMALSRAEPGRDELLFYYEPEGGLTAMPHRFYSALTQSWYVKSLAQLEKICPGAYREQLARAFASLLIPIDQGGVLVRRDFGWLVEEYPHEPPLYTLNGWLTAIRWVLEALPELEQCNLDCREFLRRNLDAVEHLLPLYDAAFCWNTRYQLTGFTRLKIVTDRRAGMTCGSFGIDIPGETPLQADLSPPAQSPRWHSHLERQDGRLLQFNIVQSMISYPLANRYRAEIRCDQDCTATVFVADGDYDPALTAMPTTRWREIGRHDLRTGSNQIDGDIPFDDRNIFAYPTNFKKKIAGRFYNAYHIVHVIDLAVMYAGTGRQMFADTARKWLSYMDHWPEMQVLADPQTSKTSHVYGDDLSAVVERYLSRPVIRTL</sequence>